<feature type="transmembrane region" description="Helical" evidence="1">
    <location>
        <begin position="58"/>
        <end position="78"/>
    </location>
</feature>
<dbReference type="Pfam" id="PF02517">
    <property type="entry name" value="Rce1-like"/>
    <property type="match status" value="1"/>
</dbReference>
<feature type="transmembrane region" description="Helical" evidence="1">
    <location>
        <begin position="220"/>
        <end position="240"/>
    </location>
</feature>
<feature type="domain" description="CAAX prenyl protease 2/Lysostaphin resistance protein A-like" evidence="2">
    <location>
        <begin position="147"/>
        <end position="233"/>
    </location>
</feature>
<evidence type="ECO:0000313" key="3">
    <source>
        <dbReference type="EMBL" id="AMY22082.1"/>
    </source>
</evidence>
<proteinExistence type="predicted"/>
<dbReference type="Proteomes" id="UP000076038">
    <property type="component" value="Chromosome"/>
</dbReference>
<dbReference type="PANTHER" id="PTHR36435">
    <property type="entry name" value="SLR1288 PROTEIN"/>
    <property type="match status" value="1"/>
</dbReference>
<organism evidence="3 4">
    <name type="scientific">Rhodococcoides fascians</name>
    <name type="common">Rhodococcus fascians</name>
    <dbReference type="NCBI Taxonomy" id="1828"/>
    <lineage>
        <taxon>Bacteria</taxon>
        <taxon>Bacillati</taxon>
        <taxon>Actinomycetota</taxon>
        <taxon>Actinomycetes</taxon>
        <taxon>Mycobacteriales</taxon>
        <taxon>Nocardiaceae</taxon>
        <taxon>Rhodococcoides</taxon>
    </lineage>
</organism>
<dbReference type="PATRIC" id="fig|1653479.3.peg.782"/>
<reference evidence="3 4" key="1">
    <citation type="journal article" date="2016" name="Genome Announc.">
        <title>Complete Genome and Plasmid Sequences for Rhodococcus fascians D188 and Draft Sequences for Rhodococcus Isolates PBTS 1 and PBTS 2.</title>
        <authorList>
            <person name="Stamler R.A."/>
            <person name="Vereecke D."/>
            <person name="Zhang Y."/>
            <person name="Schilkey F."/>
            <person name="Devitt N."/>
            <person name="Randall J.J."/>
        </authorList>
    </citation>
    <scope>NUCLEOTIDE SEQUENCE [LARGE SCALE GENOMIC DNA]</scope>
    <source>
        <strain evidence="3 4">PBTS2</strain>
    </source>
</reference>
<accession>A0A143QHU6</accession>
<feature type="transmembrane region" description="Helical" evidence="1">
    <location>
        <begin position="141"/>
        <end position="160"/>
    </location>
</feature>
<protein>
    <recommendedName>
        <fullName evidence="2">CAAX prenyl protease 2/Lysostaphin resistance protein A-like domain-containing protein</fullName>
    </recommendedName>
</protein>
<reference evidence="4" key="2">
    <citation type="submission" date="2016-04" db="EMBL/GenBank/DDBJ databases">
        <title>Complete Genome and Plasmid Sequences for Rhodococcus fascians D188 and Draft Sequences for Rhodococcus spp. Isolates PBTS 1 and PBTS 2.</title>
        <authorList>
            <person name="Stamer R."/>
            <person name="Vereecke D."/>
            <person name="Zhang Y."/>
            <person name="Schilkey F."/>
            <person name="Devitt N."/>
            <person name="Randall J."/>
        </authorList>
    </citation>
    <scope>NUCLEOTIDE SEQUENCE [LARGE SCALE GENOMIC DNA]</scope>
    <source>
        <strain evidence="4">PBTS2</strain>
    </source>
</reference>
<dbReference type="AlphaFoldDB" id="A0A143QHU6"/>
<keyword evidence="1" id="KW-0472">Membrane</keyword>
<dbReference type="EMBL" id="CP015220">
    <property type="protein sequence ID" value="AMY22082.1"/>
    <property type="molecule type" value="Genomic_DNA"/>
</dbReference>
<keyword evidence="4" id="KW-1185">Reference proteome</keyword>
<evidence type="ECO:0000259" key="2">
    <source>
        <dbReference type="Pfam" id="PF02517"/>
    </source>
</evidence>
<dbReference type="KEGG" id="rhs:A3Q41_00764"/>
<keyword evidence="1" id="KW-1133">Transmembrane helix</keyword>
<dbReference type="PANTHER" id="PTHR36435:SF1">
    <property type="entry name" value="CAAX AMINO TERMINAL PROTEASE FAMILY PROTEIN"/>
    <property type="match status" value="1"/>
</dbReference>
<name>A0A143QHU6_RHOFA</name>
<dbReference type="GO" id="GO:0004175">
    <property type="term" value="F:endopeptidase activity"/>
    <property type="evidence" value="ECO:0007669"/>
    <property type="project" value="UniProtKB-ARBA"/>
</dbReference>
<dbReference type="InterPro" id="IPR052710">
    <property type="entry name" value="CAAX_protease"/>
</dbReference>
<evidence type="ECO:0000313" key="4">
    <source>
        <dbReference type="Proteomes" id="UP000076038"/>
    </source>
</evidence>
<sequence>MCTPIAGKLTPVPRTATFERPVSGGDALLSIGSLLIGAIAVVAAVVLLVGVFDLNWVLGYAIPLATAVFAVALWQSLSRRGWTWKDLQLTSGPRSLWHLLWEVPVAWIAAMGVGIALAGAVDIAPASDAGGSASTLDALDVGVVAGTLTIACTVLIAPVLEEVLFRRVIFGWFDTRTRWQIAVLGSAVCFGAVHVLPAIALIMVCIGSAAALLVRLHRSLIPGIALHTMNNAIATAAVVASI</sequence>
<evidence type="ECO:0000256" key="1">
    <source>
        <dbReference type="SAM" id="Phobius"/>
    </source>
</evidence>
<feature type="transmembrane region" description="Helical" evidence="1">
    <location>
        <begin position="181"/>
        <end position="214"/>
    </location>
</feature>
<feature type="transmembrane region" description="Helical" evidence="1">
    <location>
        <begin position="99"/>
        <end position="121"/>
    </location>
</feature>
<feature type="transmembrane region" description="Helical" evidence="1">
    <location>
        <begin position="27"/>
        <end position="52"/>
    </location>
</feature>
<dbReference type="InterPro" id="IPR003675">
    <property type="entry name" value="Rce1/LyrA-like_dom"/>
</dbReference>
<dbReference type="GO" id="GO:0080120">
    <property type="term" value="P:CAAX-box protein maturation"/>
    <property type="evidence" value="ECO:0007669"/>
    <property type="project" value="UniProtKB-ARBA"/>
</dbReference>
<keyword evidence="1" id="KW-0812">Transmembrane</keyword>
<gene>
    <name evidence="3" type="ORF">A3Q41_00764</name>
</gene>